<organism evidence="1 2">
    <name type="scientific">Racocetra persica</name>
    <dbReference type="NCBI Taxonomy" id="160502"/>
    <lineage>
        <taxon>Eukaryota</taxon>
        <taxon>Fungi</taxon>
        <taxon>Fungi incertae sedis</taxon>
        <taxon>Mucoromycota</taxon>
        <taxon>Glomeromycotina</taxon>
        <taxon>Glomeromycetes</taxon>
        <taxon>Diversisporales</taxon>
        <taxon>Gigasporaceae</taxon>
        <taxon>Racocetra</taxon>
    </lineage>
</organism>
<evidence type="ECO:0000313" key="1">
    <source>
        <dbReference type="EMBL" id="CAG8480876.1"/>
    </source>
</evidence>
<dbReference type="Proteomes" id="UP000789920">
    <property type="component" value="Unassembled WGS sequence"/>
</dbReference>
<accession>A0ACA9KM68</accession>
<name>A0ACA9KM68_9GLOM</name>
<dbReference type="EMBL" id="CAJVQC010000798">
    <property type="protein sequence ID" value="CAG8480876.1"/>
    <property type="molecule type" value="Genomic_DNA"/>
</dbReference>
<gene>
    <name evidence="1" type="ORF">RPERSI_LOCUS978</name>
</gene>
<protein>
    <submittedName>
        <fullName evidence="1">11370_t:CDS:1</fullName>
    </submittedName>
</protein>
<proteinExistence type="predicted"/>
<reference evidence="1" key="1">
    <citation type="submission" date="2021-06" db="EMBL/GenBank/DDBJ databases">
        <authorList>
            <person name="Kallberg Y."/>
            <person name="Tangrot J."/>
            <person name="Rosling A."/>
        </authorList>
    </citation>
    <scope>NUCLEOTIDE SEQUENCE</scope>
    <source>
        <strain evidence="1">MA461A</strain>
    </source>
</reference>
<sequence>KKDQAQNNITNQFFDSSNDLDNETSNELQIDKIEESDNIAENIPTNLANVQNPSHVVDKGRPLKQRYLTGHNSAFYKNNSKNNHAETCNN</sequence>
<feature type="non-terminal residue" evidence="1">
    <location>
        <position position="1"/>
    </location>
</feature>
<keyword evidence="2" id="KW-1185">Reference proteome</keyword>
<evidence type="ECO:0000313" key="2">
    <source>
        <dbReference type="Proteomes" id="UP000789920"/>
    </source>
</evidence>
<comment type="caution">
    <text evidence="1">The sequence shown here is derived from an EMBL/GenBank/DDBJ whole genome shotgun (WGS) entry which is preliminary data.</text>
</comment>